<dbReference type="AlphaFoldDB" id="A0A7X2BSC6"/>
<dbReference type="InterPro" id="IPR011856">
    <property type="entry name" value="tRNA_endonuc-like_dom_sf"/>
</dbReference>
<dbReference type="EMBL" id="WIVX01000045">
    <property type="protein sequence ID" value="MQU31987.1"/>
    <property type="molecule type" value="Genomic_DNA"/>
</dbReference>
<evidence type="ECO:0000313" key="3">
    <source>
        <dbReference type="EMBL" id="MQT73252.1"/>
    </source>
</evidence>
<name>A0A7X2BSC6_9PSED</name>
<dbReference type="Proteomes" id="UP000489190">
    <property type="component" value="Unassembled WGS sequence"/>
</dbReference>
<accession>A0A7X2BSC6</accession>
<feature type="transmembrane region" description="Helical" evidence="1">
    <location>
        <begin position="66"/>
        <end position="87"/>
    </location>
</feature>
<dbReference type="PANTHER" id="PTHR30015">
    <property type="entry name" value="MRR RESTRICTION SYSTEM PROTEIN"/>
    <property type="match status" value="1"/>
</dbReference>
<dbReference type="InterPro" id="IPR052906">
    <property type="entry name" value="Type_IV_Methyl-Rstrct_Enzyme"/>
</dbReference>
<dbReference type="InterPro" id="IPR007560">
    <property type="entry name" value="Restrct_endonuc_IV_Mrr"/>
</dbReference>
<gene>
    <name evidence="5" type="ORF">GHO30_11380</name>
    <name evidence="3" type="ORF">GHO37_02855</name>
    <name evidence="4" type="ORF">GHO39_11065</name>
</gene>
<protein>
    <submittedName>
        <fullName evidence="3">Restriction endonuclease</fullName>
    </submittedName>
</protein>
<dbReference type="GO" id="GO:0015666">
    <property type="term" value="F:restriction endodeoxyribonuclease activity"/>
    <property type="evidence" value="ECO:0007669"/>
    <property type="project" value="TreeGrafter"/>
</dbReference>
<proteinExistence type="predicted"/>
<dbReference type="Gene3D" id="3.40.1350.10">
    <property type="match status" value="1"/>
</dbReference>
<reference evidence="6 7" key="1">
    <citation type="submission" date="2019-10" db="EMBL/GenBank/DDBJ databases">
        <title>Evaluation of single-gene subtyping targets for Pseudomonas.</title>
        <authorList>
            <person name="Reichler S.J."/>
            <person name="Orsi R.H."/>
            <person name="Wiedmann M."/>
            <person name="Martin N.H."/>
            <person name="Murphy S.I."/>
        </authorList>
    </citation>
    <scope>NUCLEOTIDE SEQUENCE [LARGE SCALE GENOMIC DNA]</scope>
    <source>
        <strain evidence="5 7">FSL R10-2107</strain>
        <strain evidence="3 6">FSL R10-2932</strain>
        <strain evidence="4 8">FSL R10-3254</strain>
    </source>
</reference>
<dbReference type="GO" id="GO:0003677">
    <property type="term" value="F:DNA binding"/>
    <property type="evidence" value="ECO:0007669"/>
    <property type="project" value="InterPro"/>
</dbReference>
<feature type="domain" description="Restriction endonuclease type IV Mrr" evidence="2">
    <location>
        <begin position="109"/>
        <end position="218"/>
    </location>
</feature>
<dbReference type="GO" id="GO:0009307">
    <property type="term" value="P:DNA restriction-modification system"/>
    <property type="evidence" value="ECO:0007669"/>
    <property type="project" value="InterPro"/>
</dbReference>
<evidence type="ECO:0000259" key="2">
    <source>
        <dbReference type="Pfam" id="PF04471"/>
    </source>
</evidence>
<dbReference type="SUPFAM" id="SSF52980">
    <property type="entry name" value="Restriction endonuclease-like"/>
    <property type="match status" value="1"/>
</dbReference>
<dbReference type="Pfam" id="PF04471">
    <property type="entry name" value="Mrr_cat"/>
    <property type="match status" value="1"/>
</dbReference>
<keyword evidence="1" id="KW-1133">Transmembrane helix</keyword>
<evidence type="ECO:0000313" key="6">
    <source>
        <dbReference type="Proteomes" id="UP000447574"/>
    </source>
</evidence>
<keyword evidence="1" id="KW-0812">Transmembrane</keyword>
<keyword evidence="7" id="KW-1185">Reference proteome</keyword>
<dbReference type="Proteomes" id="UP000470186">
    <property type="component" value="Unassembled WGS sequence"/>
</dbReference>
<evidence type="ECO:0000313" key="7">
    <source>
        <dbReference type="Proteomes" id="UP000470186"/>
    </source>
</evidence>
<dbReference type="InterPro" id="IPR011335">
    <property type="entry name" value="Restrct_endonuc-II-like"/>
</dbReference>
<keyword evidence="1" id="KW-0472">Membrane</keyword>
<dbReference type="RefSeq" id="WP_153328324.1">
    <property type="nucleotide sequence ID" value="NZ_JBQEID010000006.1"/>
</dbReference>
<keyword evidence="3" id="KW-0540">Nuclease</keyword>
<evidence type="ECO:0000313" key="8">
    <source>
        <dbReference type="Proteomes" id="UP000489190"/>
    </source>
</evidence>
<keyword evidence="3" id="KW-0378">Hydrolase</keyword>
<evidence type="ECO:0000313" key="5">
    <source>
        <dbReference type="EMBL" id="MQU31987.1"/>
    </source>
</evidence>
<dbReference type="PANTHER" id="PTHR30015:SF7">
    <property type="entry name" value="TYPE IV METHYL-DIRECTED RESTRICTION ENZYME ECOKMRR"/>
    <property type="match status" value="1"/>
</dbReference>
<comment type="caution">
    <text evidence="3">The sequence shown here is derived from an EMBL/GenBank/DDBJ whole genome shotgun (WGS) entry which is preliminary data.</text>
</comment>
<feature type="transmembrane region" description="Helical" evidence="1">
    <location>
        <begin position="20"/>
        <end position="40"/>
    </location>
</feature>
<organism evidence="3 6">
    <name type="scientific">Pseudomonas helleri</name>
    <dbReference type="NCBI Taxonomy" id="1608996"/>
    <lineage>
        <taxon>Bacteria</taxon>
        <taxon>Pseudomonadati</taxon>
        <taxon>Pseudomonadota</taxon>
        <taxon>Gammaproteobacteria</taxon>
        <taxon>Pseudomonadales</taxon>
        <taxon>Pseudomonadaceae</taxon>
        <taxon>Pseudomonas</taxon>
    </lineage>
</organism>
<evidence type="ECO:0000313" key="4">
    <source>
        <dbReference type="EMBL" id="MQT89671.1"/>
    </source>
</evidence>
<dbReference type="SUPFAM" id="SSF57783">
    <property type="entry name" value="Zinc beta-ribbon"/>
    <property type="match status" value="1"/>
</dbReference>
<dbReference type="Proteomes" id="UP000447574">
    <property type="component" value="Unassembled WGS sequence"/>
</dbReference>
<keyword evidence="3" id="KW-0255">Endonuclease</keyword>
<dbReference type="Gene3D" id="3.30.65.10">
    <property type="entry name" value="Bacterial Topoisomerase I, domain 1"/>
    <property type="match status" value="1"/>
</dbReference>
<evidence type="ECO:0000256" key="1">
    <source>
        <dbReference type="SAM" id="Phobius"/>
    </source>
</evidence>
<dbReference type="EMBL" id="WIWI01000025">
    <property type="protein sequence ID" value="MQT89671.1"/>
    <property type="molecule type" value="Genomic_DNA"/>
</dbReference>
<sequence>MARRSRSSALDDLIDISISIPFWANVLIATALFAGLHIYAGWEISNMKTTTGNLGEAIVGPMLKTIAYYAQFLLPSIFILGGIVGSIRRKLRSHQFDRISSARDPGAAIRSLNWQEFERMTGEALRRQGYTVEETNNGPDGGVDLILRLHGELFLVQCKRWKAYKVSVQIVRELYGVMAAKGAAGGFVVTSGVFTSEAIKFALGTNIELIDGNRLTRWFRAVGDVSAKPAPTPRCPRCGDVMTPRFAKAGGGSLNASRVFLGCTQFPACRGTRQLVPAAADFVNEGVKPIKPTDAGQYTAARQEGTRSHL</sequence>
<dbReference type="EMBL" id="WIWF01000007">
    <property type="protein sequence ID" value="MQT73252.1"/>
    <property type="molecule type" value="Genomic_DNA"/>
</dbReference>